<dbReference type="EMBL" id="FR687253">
    <property type="protein sequence ID" value="CBW85938.1"/>
    <property type="molecule type" value="Genomic_DNA"/>
</dbReference>
<reference evidence="8 9" key="1">
    <citation type="journal article" date="2011" name="J. Bacteriol.">
        <title>Complete genome sequence of the animal pathogen Listeria ivanovii, which provides insights into host specificities and evolution of the genus Listeria.</title>
        <authorList>
            <person name="Buchrieser C."/>
            <person name="Rusniok C."/>
            <person name="Garrido P."/>
            <person name="Hain T."/>
            <person name="Scortti M."/>
            <person name="Lampidis R."/>
            <person name="Karst U."/>
            <person name="Chakraborty T."/>
            <person name="Cossart P."/>
            <person name="Kreft J."/>
            <person name="Vazquez-Boland J.A."/>
            <person name="Goebel W."/>
            <person name="Glaser P."/>
        </authorList>
    </citation>
    <scope>NUCLEOTIDE SEQUENCE [LARGE SCALE GENOMIC DNA]</scope>
    <source>
        <strain evidence="9">ATCC BAA-678 / PAM 55</strain>
    </source>
</reference>
<dbReference type="GO" id="GO:0005886">
    <property type="term" value="C:plasma membrane"/>
    <property type="evidence" value="ECO:0007669"/>
    <property type="project" value="UniProtKB-SubCell"/>
</dbReference>
<keyword evidence="4 7" id="KW-0472">Membrane</keyword>
<comment type="catalytic activity">
    <reaction evidence="7">
        <text>a peptidoglycan chain = a peptidoglycan chain with N-acetyl-1,6-anhydromuramyl-[peptide] at the reducing end + a peptidoglycan chain with N-acetylglucosamine at the non-reducing end.</text>
        <dbReference type="EC" id="4.2.2.29"/>
    </reaction>
</comment>
<dbReference type="NCBIfam" id="TIGR00247">
    <property type="entry name" value="endolytic transglycosylase MltG"/>
    <property type="match status" value="1"/>
</dbReference>
<organism evidence="8 9">
    <name type="scientific">Listeria ivanovii (strain ATCC BAA-678 / PAM 55)</name>
    <dbReference type="NCBI Taxonomy" id="881621"/>
    <lineage>
        <taxon>Bacteria</taxon>
        <taxon>Bacillati</taxon>
        <taxon>Bacillota</taxon>
        <taxon>Bacilli</taxon>
        <taxon>Bacillales</taxon>
        <taxon>Listeriaceae</taxon>
        <taxon>Listeria</taxon>
    </lineage>
</organism>
<dbReference type="Gene3D" id="3.30.1490.480">
    <property type="entry name" value="Endolytic murein transglycosylase"/>
    <property type="match status" value="1"/>
</dbReference>
<dbReference type="GO" id="GO:0071555">
    <property type="term" value="P:cell wall organization"/>
    <property type="evidence" value="ECO:0007669"/>
    <property type="project" value="UniProtKB-KW"/>
</dbReference>
<feature type="transmembrane region" description="Helical" evidence="7">
    <location>
        <begin position="12"/>
        <end position="32"/>
    </location>
</feature>
<dbReference type="GO" id="GO:0008932">
    <property type="term" value="F:lytic endotransglycosylase activity"/>
    <property type="evidence" value="ECO:0007669"/>
    <property type="project" value="UniProtKB-UniRule"/>
</dbReference>
<comment type="similarity">
    <text evidence="7">Belongs to the transglycosylase MltG family.</text>
</comment>
<dbReference type="InterPro" id="IPR003770">
    <property type="entry name" value="MLTG-like"/>
</dbReference>
<feature type="site" description="Important for catalytic activity" evidence="7">
    <location>
        <position position="240"/>
    </location>
</feature>
<evidence type="ECO:0000256" key="6">
    <source>
        <dbReference type="ARBA" id="ARBA00023316"/>
    </source>
</evidence>
<comment type="subcellular location">
    <subcellularLocation>
        <location evidence="7">Cell membrane</location>
        <topology evidence="7">Single-pass membrane protein</topology>
    </subcellularLocation>
</comment>
<evidence type="ECO:0000256" key="2">
    <source>
        <dbReference type="ARBA" id="ARBA00022692"/>
    </source>
</evidence>
<keyword evidence="2 7" id="KW-0812">Transmembrane</keyword>
<dbReference type="EC" id="4.2.2.29" evidence="7"/>
<dbReference type="PANTHER" id="PTHR30518">
    <property type="entry name" value="ENDOLYTIC MUREIN TRANSGLYCOSYLASE"/>
    <property type="match status" value="1"/>
</dbReference>
<evidence type="ECO:0000256" key="5">
    <source>
        <dbReference type="ARBA" id="ARBA00023239"/>
    </source>
</evidence>
<sequence length="357" mass="40450">MKNNTKGKKITIIISIIIIILEIATFSGYYYVKSQLEPRDEANKENVIVEIPAGSSISDISTILENKKVINNASIFSFYVKYNNDANLKAGNYELSPSMNTDQIVKKMQDGKTVAPEKLIVPEGYTLDQIADRIVAYQPKLKKADVLETMDNPDFIATMMDKYPETVTSDVLNKDIKHPLEGYLYPATYTFKDTNATAETIIEEMVKATDLNIAKYRDELAKQKMSVHDFLTMSSIIEKEATENVDRKKIASVFYNRLAEDMRLQTDPTVLYALGKHKSKTTYADLEVDSPYNTYRNKGLPPGPISNSGESSMEAALYPEKTDYLYFLANTKTGEVYFSKTLEEHNKLKEEHITKNN</sequence>
<keyword evidence="1 7" id="KW-1003">Cell membrane</keyword>
<keyword evidence="5 7" id="KW-0456">Lyase</keyword>
<dbReference type="RefSeq" id="WP_014092865.1">
    <property type="nucleotide sequence ID" value="NC_016011.1"/>
</dbReference>
<dbReference type="OrthoDB" id="9814591at2"/>
<dbReference type="Gene3D" id="3.30.160.60">
    <property type="entry name" value="Classic Zinc Finger"/>
    <property type="match status" value="1"/>
</dbReference>
<gene>
    <name evidence="7" type="primary">mltG</name>
    <name evidence="8" type="ordered locus">LIV_1455</name>
</gene>
<evidence type="ECO:0000313" key="9">
    <source>
        <dbReference type="Proteomes" id="UP000001286"/>
    </source>
</evidence>
<dbReference type="GO" id="GO:0009252">
    <property type="term" value="P:peptidoglycan biosynthetic process"/>
    <property type="evidence" value="ECO:0007669"/>
    <property type="project" value="UniProtKB-UniRule"/>
</dbReference>
<dbReference type="KEGG" id="liv:LIV_1455"/>
<evidence type="ECO:0000256" key="4">
    <source>
        <dbReference type="ARBA" id="ARBA00023136"/>
    </source>
</evidence>
<dbReference type="Pfam" id="PF02618">
    <property type="entry name" value="YceG"/>
    <property type="match status" value="1"/>
</dbReference>
<protein>
    <recommendedName>
        <fullName evidence="7">Endolytic murein transglycosylase</fullName>
        <ecNumber evidence="7">4.2.2.29</ecNumber>
    </recommendedName>
    <alternativeName>
        <fullName evidence="7">Peptidoglycan lytic transglycosylase</fullName>
    </alternativeName>
    <alternativeName>
        <fullName evidence="7">Peptidoglycan polymerization terminase</fullName>
    </alternativeName>
</protein>
<dbReference type="HOGENOM" id="CLU_025574_2_3_9"/>
<dbReference type="eggNOG" id="COG1559">
    <property type="taxonomic scope" value="Bacteria"/>
</dbReference>
<accession>G2ZAY7</accession>
<evidence type="ECO:0000256" key="7">
    <source>
        <dbReference type="HAMAP-Rule" id="MF_02065"/>
    </source>
</evidence>
<dbReference type="CDD" id="cd08010">
    <property type="entry name" value="MltG_like"/>
    <property type="match status" value="1"/>
</dbReference>
<evidence type="ECO:0000256" key="1">
    <source>
        <dbReference type="ARBA" id="ARBA00022475"/>
    </source>
</evidence>
<dbReference type="HAMAP" id="MF_02065">
    <property type="entry name" value="MltG"/>
    <property type="match status" value="1"/>
</dbReference>
<keyword evidence="3 7" id="KW-1133">Transmembrane helix</keyword>
<name>G2ZAY7_LISIP</name>
<dbReference type="AlphaFoldDB" id="G2ZAY7"/>
<keyword evidence="6 7" id="KW-0961">Cell wall biogenesis/degradation</keyword>
<evidence type="ECO:0000256" key="3">
    <source>
        <dbReference type="ARBA" id="ARBA00022989"/>
    </source>
</evidence>
<comment type="function">
    <text evidence="7">Functions as a peptidoglycan terminase that cleaves nascent peptidoglycan strands endolytically to terminate their elongation.</text>
</comment>
<dbReference type="Proteomes" id="UP000001286">
    <property type="component" value="Chromosome"/>
</dbReference>
<evidence type="ECO:0000313" key="8">
    <source>
        <dbReference type="EMBL" id="CBW85938.1"/>
    </source>
</evidence>
<proteinExistence type="inferred from homology"/>
<dbReference type="PANTHER" id="PTHR30518:SF2">
    <property type="entry name" value="ENDOLYTIC MUREIN TRANSGLYCOSYLASE"/>
    <property type="match status" value="1"/>
</dbReference>